<dbReference type="KEGG" id="aqu:109584761"/>
<dbReference type="Proteomes" id="UP000007879">
    <property type="component" value="Unassembled WGS sequence"/>
</dbReference>
<reference evidence="1" key="2">
    <citation type="submission" date="2024-06" db="UniProtKB">
        <authorList>
            <consortium name="EnsemblMetazoa"/>
        </authorList>
    </citation>
    <scope>IDENTIFICATION</scope>
</reference>
<name>A0AAN0JHA5_AMPQE</name>
<dbReference type="GeneID" id="109584761"/>
<dbReference type="AlphaFoldDB" id="A0AAN0JHA5"/>
<keyword evidence="2" id="KW-1185">Reference proteome</keyword>
<protein>
    <submittedName>
        <fullName evidence="1">Uncharacterized protein</fullName>
    </submittedName>
</protein>
<organism evidence="1 2">
    <name type="scientific">Amphimedon queenslandica</name>
    <name type="common">Sponge</name>
    <dbReference type="NCBI Taxonomy" id="400682"/>
    <lineage>
        <taxon>Eukaryota</taxon>
        <taxon>Metazoa</taxon>
        <taxon>Porifera</taxon>
        <taxon>Demospongiae</taxon>
        <taxon>Heteroscleromorpha</taxon>
        <taxon>Haplosclerida</taxon>
        <taxon>Niphatidae</taxon>
        <taxon>Amphimedon</taxon>
    </lineage>
</organism>
<evidence type="ECO:0000313" key="2">
    <source>
        <dbReference type="Proteomes" id="UP000007879"/>
    </source>
</evidence>
<dbReference type="RefSeq" id="XP_019856162.1">
    <property type="nucleotide sequence ID" value="XM_020000603.1"/>
</dbReference>
<dbReference type="EnsemblMetazoa" id="XM_020000603.1">
    <property type="protein sequence ID" value="XP_019856162.1"/>
    <property type="gene ID" value="LOC109584761"/>
</dbReference>
<reference evidence="2" key="1">
    <citation type="journal article" date="2010" name="Nature">
        <title>The Amphimedon queenslandica genome and the evolution of animal complexity.</title>
        <authorList>
            <person name="Srivastava M."/>
            <person name="Simakov O."/>
            <person name="Chapman J."/>
            <person name="Fahey B."/>
            <person name="Gauthier M.E."/>
            <person name="Mitros T."/>
            <person name="Richards G.S."/>
            <person name="Conaco C."/>
            <person name="Dacre M."/>
            <person name="Hellsten U."/>
            <person name="Larroux C."/>
            <person name="Putnam N.H."/>
            <person name="Stanke M."/>
            <person name="Adamska M."/>
            <person name="Darling A."/>
            <person name="Degnan S.M."/>
            <person name="Oakley T.H."/>
            <person name="Plachetzki D.C."/>
            <person name="Zhai Y."/>
            <person name="Adamski M."/>
            <person name="Calcino A."/>
            <person name="Cummins S.F."/>
            <person name="Goodstein D.M."/>
            <person name="Harris C."/>
            <person name="Jackson D.J."/>
            <person name="Leys S.P."/>
            <person name="Shu S."/>
            <person name="Woodcroft B.J."/>
            <person name="Vervoort M."/>
            <person name="Kosik K.S."/>
            <person name="Manning G."/>
            <person name="Degnan B.M."/>
            <person name="Rokhsar D.S."/>
        </authorList>
    </citation>
    <scope>NUCLEOTIDE SEQUENCE [LARGE SCALE GENOMIC DNA]</scope>
</reference>
<evidence type="ECO:0000313" key="1">
    <source>
        <dbReference type="EnsemblMetazoa" id="XP_019856162.1"/>
    </source>
</evidence>
<sequence length="290" mass="33268">MLNPFNPPHPIFWLICPTHQLKNMINALFSSKPGGTKSFLMDGVTFGWSSIIKMFERECERINSGSTRMVPKLKEVHVIRDAWTKLNVTPAKIMQQENVLTELFSYLHDNPNQSLSDGTKAVLSYLESCSKIFENGFLSHSKITDINCDTMKSINEGYKFFTRWLDQIRCQDSSFDLKVNTQTKFLAWQTFDLLRIDIYGFNMFCKHFLKKHPGYFVSPLRVSGSAVETLFSQFKYSSGGKLDAANYGYSRAVSLVKQVTSTHHSGKDYRDGQLHINNLPLTKKVYNKKD</sequence>
<proteinExistence type="predicted"/>
<accession>A0AAN0JHA5</accession>